<dbReference type="SUPFAM" id="SSF144020">
    <property type="entry name" value="FdhE-like"/>
    <property type="match status" value="1"/>
</dbReference>
<dbReference type="InterPro" id="IPR032874">
    <property type="entry name" value="DDE_dom"/>
</dbReference>
<reference evidence="2 3" key="1">
    <citation type="submission" date="2023-04" db="EMBL/GenBank/DDBJ databases">
        <title>Fusibacter bizertensis strain WBS, isolated from littoral bottom sediments of the Arctic seas - biochemical and genomic analysis.</title>
        <authorList>
            <person name="Brioukhanov A.L."/>
        </authorList>
    </citation>
    <scope>NUCLEOTIDE SEQUENCE [LARGE SCALE GENOMIC DNA]</scope>
    <source>
        <strain evidence="2 3">WBS</strain>
    </source>
</reference>
<gene>
    <name evidence="2" type="ORF">QE109_12875</name>
</gene>
<dbReference type="Pfam" id="PF13610">
    <property type="entry name" value="DDE_Tnp_IS240"/>
    <property type="match status" value="1"/>
</dbReference>
<sequence length="425" mass="49169">MVSIIRYLLVLNQSLLAQIQYLLKFIASNINLYKDEELPNYPYKKLVVDKPPIIKEVKLLNYKELLKEHLMSTGKEIKPVALRKDSSIPKDAVCSRCGAPHQYLYDNNGGRDQLLCKVCKNTFDKNTKQFKVSRIHCPYCGRQVDLKHSRSTFNVHDCRNKQCSFRHNAYAKLTASEKEDCELHPEKYRLRYTYREFKTDFFKMDIYSLPKNAHTLQFRKFSPHVMGLCLTYLVNCNLSTRVTARVLREVHGVSISHAHVANMAKTAAIIVKPFVDNLGYKPTDSLVADETYIKTKGKLHYIWFVLDAVKKSILGYKISSKGDLEPCMLALRMAFDKFKPFIQDKIQLVADGYPVYNLAHLLFSMNQMPFKLIKVIGLTNDDPVSTEHRFLKQIVERFNRTYKASYRITLGFKSDEGSDFICSLL</sequence>
<dbReference type="RefSeq" id="WP_281094942.1">
    <property type="nucleotide sequence ID" value="NZ_JARYZI010000009.1"/>
</dbReference>
<dbReference type="InterPro" id="IPR024064">
    <property type="entry name" value="FdhE-like_sf"/>
</dbReference>
<protein>
    <submittedName>
        <fullName evidence="2">DDE-type integrase/transposase/recombinase</fullName>
    </submittedName>
</protein>
<accession>A0ABT6NF70</accession>
<name>A0ABT6NF70_9FIRM</name>
<evidence type="ECO:0000313" key="3">
    <source>
        <dbReference type="Proteomes" id="UP001158045"/>
    </source>
</evidence>
<dbReference type="SUPFAM" id="SSF53098">
    <property type="entry name" value="Ribonuclease H-like"/>
    <property type="match status" value="1"/>
</dbReference>
<dbReference type="Proteomes" id="UP001158045">
    <property type="component" value="Unassembled WGS sequence"/>
</dbReference>
<evidence type="ECO:0000259" key="1">
    <source>
        <dbReference type="Pfam" id="PF13610"/>
    </source>
</evidence>
<dbReference type="EMBL" id="JARYZI010000009">
    <property type="protein sequence ID" value="MDH8679046.1"/>
    <property type="molecule type" value="Genomic_DNA"/>
</dbReference>
<organism evidence="2 3">
    <name type="scientific">Fusibacter bizertensis</name>
    <dbReference type="NCBI Taxonomy" id="1488331"/>
    <lineage>
        <taxon>Bacteria</taxon>
        <taxon>Bacillati</taxon>
        <taxon>Bacillota</taxon>
        <taxon>Clostridia</taxon>
        <taxon>Eubacteriales</taxon>
        <taxon>Eubacteriales Family XII. Incertae Sedis</taxon>
        <taxon>Fusibacter</taxon>
    </lineage>
</organism>
<feature type="domain" description="DDE" evidence="1">
    <location>
        <begin position="285"/>
        <end position="412"/>
    </location>
</feature>
<evidence type="ECO:0000313" key="2">
    <source>
        <dbReference type="EMBL" id="MDH8679046.1"/>
    </source>
</evidence>
<proteinExistence type="predicted"/>
<dbReference type="InterPro" id="IPR012337">
    <property type="entry name" value="RNaseH-like_sf"/>
</dbReference>
<comment type="caution">
    <text evidence="2">The sequence shown here is derived from an EMBL/GenBank/DDBJ whole genome shotgun (WGS) entry which is preliminary data.</text>
</comment>
<keyword evidence="3" id="KW-1185">Reference proteome</keyword>